<dbReference type="GeneID" id="105361249"/>
<proteinExistence type="predicted"/>
<dbReference type="Pfam" id="PF05225">
    <property type="entry name" value="HTH_psq"/>
    <property type="match status" value="1"/>
</dbReference>
<protein>
    <submittedName>
        <fullName evidence="5">Uncharacterized protein LOC105361249</fullName>
    </submittedName>
</protein>
<dbReference type="Gene3D" id="1.10.10.60">
    <property type="entry name" value="Homeodomain-like"/>
    <property type="match status" value="1"/>
</dbReference>
<evidence type="ECO:0000313" key="4">
    <source>
        <dbReference type="Proteomes" id="UP000695007"/>
    </source>
</evidence>
<reference evidence="5" key="1">
    <citation type="submission" date="2025-08" db="UniProtKB">
        <authorList>
            <consortium name="RefSeq"/>
        </authorList>
    </citation>
    <scope>IDENTIFICATION</scope>
</reference>
<dbReference type="InterPro" id="IPR050863">
    <property type="entry name" value="CenT-Element_Derived"/>
</dbReference>
<dbReference type="RefSeq" id="XP_011496661.1">
    <property type="nucleotide sequence ID" value="XM_011498359.1"/>
</dbReference>
<dbReference type="AlphaFoldDB" id="A0AAJ6YEM6"/>
<accession>A0AAJ6YEM6</accession>
<dbReference type="Pfam" id="PF03184">
    <property type="entry name" value="DDE_1"/>
    <property type="match status" value="1"/>
</dbReference>
<dbReference type="PANTHER" id="PTHR19303">
    <property type="entry name" value="TRANSPOSON"/>
    <property type="match status" value="1"/>
</dbReference>
<comment type="subcellular location">
    <subcellularLocation>
        <location evidence="1">Nucleus</location>
    </subcellularLocation>
</comment>
<feature type="domain" description="DDE-1" evidence="2">
    <location>
        <begin position="218"/>
        <end position="359"/>
    </location>
</feature>
<dbReference type="Proteomes" id="UP000695007">
    <property type="component" value="Unplaced"/>
</dbReference>
<keyword evidence="4" id="KW-1185">Reference proteome</keyword>
<evidence type="ECO:0000259" key="2">
    <source>
        <dbReference type="Pfam" id="PF03184"/>
    </source>
</evidence>
<feature type="domain" description="HTH psq-type" evidence="3">
    <location>
        <begin position="17"/>
        <end position="49"/>
    </location>
</feature>
<sequence length="417" mass="48115">MVRKYIKKSRRRMWSTEAMKMAIEAVIKQGLSIKKASIENEVPQATLSRKIHQCRCDPDKSIDLVMHPKASNFQTVFTKEQELILCQYINMLEDQLVGLTTIDIRRLAFQVAEKLRIPHRFNRDIETAGEDWYRGFLKRNPRVTLKRVDHLSEKNRELNENRVYQFFDLLEGTINKYDLKASDVYNVDETVITCLPKYDSNIESIELEEFASAEQNKLVTAVICLCANGDHLPLLLIFPCLNKCKTLVKGAPPGAWAEFHPTGQMHLSIFIKWLKKFIHFSKATRDSPVLLILDGYRSYLKDLQVLEIIQENGVNVMCVPSQFGDKLQPIRLNFMTCLSKTYSSELMKWIRSNPNCIVSMNEIYQHFGNAFLKVLKIATPASCFRDTGIWPVDRNLLNKDVDRSAKTESPTKEKSKS</sequence>
<dbReference type="PANTHER" id="PTHR19303:SF74">
    <property type="entry name" value="POGO TRANSPOSABLE ELEMENT WITH KRAB DOMAIN"/>
    <property type="match status" value="1"/>
</dbReference>
<dbReference type="KEGG" id="csol:105361249"/>
<dbReference type="InterPro" id="IPR004875">
    <property type="entry name" value="DDE_SF_endonuclease_dom"/>
</dbReference>
<dbReference type="GO" id="GO:0005634">
    <property type="term" value="C:nucleus"/>
    <property type="evidence" value="ECO:0007669"/>
    <property type="project" value="UniProtKB-SubCell"/>
</dbReference>
<dbReference type="SUPFAM" id="SSF46689">
    <property type="entry name" value="Homeodomain-like"/>
    <property type="match status" value="1"/>
</dbReference>
<dbReference type="InterPro" id="IPR007889">
    <property type="entry name" value="HTH_Psq"/>
</dbReference>
<dbReference type="GO" id="GO:0003677">
    <property type="term" value="F:DNA binding"/>
    <property type="evidence" value="ECO:0007669"/>
    <property type="project" value="InterPro"/>
</dbReference>
<gene>
    <name evidence="5" type="primary">LOC105361249</name>
</gene>
<evidence type="ECO:0000256" key="1">
    <source>
        <dbReference type="ARBA" id="ARBA00004123"/>
    </source>
</evidence>
<evidence type="ECO:0000313" key="5">
    <source>
        <dbReference type="RefSeq" id="XP_011496661.1"/>
    </source>
</evidence>
<organism evidence="4 5">
    <name type="scientific">Ceratosolen solmsi marchali</name>
    <dbReference type="NCBI Taxonomy" id="326594"/>
    <lineage>
        <taxon>Eukaryota</taxon>
        <taxon>Metazoa</taxon>
        <taxon>Ecdysozoa</taxon>
        <taxon>Arthropoda</taxon>
        <taxon>Hexapoda</taxon>
        <taxon>Insecta</taxon>
        <taxon>Pterygota</taxon>
        <taxon>Neoptera</taxon>
        <taxon>Endopterygota</taxon>
        <taxon>Hymenoptera</taxon>
        <taxon>Apocrita</taxon>
        <taxon>Proctotrupomorpha</taxon>
        <taxon>Chalcidoidea</taxon>
        <taxon>Agaonidae</taxon>
        <taxon>Agaoninae</taxon>
        <taxon>Ceratosolen</taxon>
    </lineage>
</organism>
<evidence type="ECO:0000259" key="3">
    <source>
        <dbReference type="Pfam" id="PF05225"/>
    </source>
</evidence>
<dbReference type="InterPro" id="IPR009057">
    <property type="entry name" value="Homeodomain-like_sf"/>
</dbReference>
<name>A0AAJ6YEM6_9HYME</name>